<dbReference type="EMBL" id="FMHW01000002">
    <property type="protein sequence ID" value="SCL36975.1"/>
    <property type="molecule type" value="Genomic_DNA"/>
</dbReference>
<dbReference type="STRING" id="145854.GA0074692_4511"/>
<organism evidence="2 3">
    <name type="scientific">Micromonospora pallida</name>
    <dbReference type="NCBI Taxonomy" id="145854"/>
    <lineage>
        <taxon>Bacteria</taxon>
        <taxon>Bacillati</taxon>
        <taxon>Actinomycetota</taxon>
        <taxon>Actinomycetes</taxon>
        <taxon>Micromonosporales</taxon>
        <taxon>Micromonosporaceae</taxon>
        <taxon>Micromonospora</taxon>
    </lineage>
</organism>
<reference evidence="3" key="1">
    <citation type="submission" date="2016-06" db="EMBL/GenBank/DDBJ databases">
        <authorList>
            <person name="Varghese N."/>
            <person name="Submissions Spin"/>
        </authorList>
    </citation>
    <scope>NUCLEOTIDE SEQUENCE [LARGE SCALE GENOMIC DNA]</scope>
    <source>
        <strain evidence="3">DSM 43817</strain>
    </source>
</reference>
<name>A0A1C6T6B1_9ACTN</name>
<protein>
    <submittedName>
        <fullName evidence="2">Uncharacterized protein</fullName>
    </submittedName>
</protein>
<proteinExistence type="predicted"/>
<feature type="region of interest" description="Disordered" evidence="1">
    <location>
        <begin position="31"/>
        <end position="57"/>
    </location>
</feature>
<evidence type="ECO:0000313" key="3">
    <source>
        <dbReference type="Proteomes" id="UP000198959"/>
    </source>
</evidence>
<evidence type="ECO:0000313" key="2">
    <source>
        <dbReference type="EMBL" id="SCL36975.1"/>
    </source>
</evidence>
<gene>
    <name evidence="2" type="ORF">GA0074692_4511</name>
</gene>
<keyword evidence="3" id="KW-1185">Reference proteome</keyword>
<dbReference type="AlphaFoldDB" id="A0A1C6T6B1"/>
<sequence>MPRRGRSTTIGKIGKFHQDRRVSEIRALGELLRREQGSRPGAGAASPQNRRESSQTR</sequence>
<evidence type="ECO:0000256" key="1">
    <source>
        <dbReference type="SAM" id="MobiDB-lite"/>
    </source>
</evidence>
<dbReference type="Proteomes" id="UP000198959">
    <property type="component" value="Unassembled WGS sequence"/>
</dbReference>
<accession>A0A1C6T6B1</accession>